<feature type="region of interest" description="Disordered" evidence="1">
    <location>
        <begin position="374"/>
        <end position="439"/>
    </location>
</feature>
<dbReference type="InterPro" id="IPR035899">
    <property type="entry name" value="DBL_dom_sf"/>
</dbReference>
<evidence type="ECO:0000313" key="4">
    <source>
        <dbReference type="Proteomes" id="UP001487740"/>
    </source>
</evidence>
<evidence type="ECO:0000256" key="1">
    <source>
        <dbReference type="SAM" id="MobiDB-lite"/>
    </source>
</evidence>
<dbReference type="EMBL" id="JARAKH010000005">
    <property type="protein sequence ID" value="KAK8404154.1"/>
    <property type="molecule type" value="Genomic_DNA"/>
</dbReference>
<evidence type="ECO:0000313" key="3">
    <source>
        <dbReference type="EMBL" id="KAK8404155.1"/>
    </source>
</evidence>
<reference evidence="3 4" key="1">
    <citation type="submission" date="2023-03" db="EMBL/GenBank/DDBJ databases">
        <title>High-quality genome of Scylla paramamosain provides insights in environmental adaptation.</title>
        <authorList>
            <person name="Zhang L."/>
        </authorList>
    </citation>
    <scope>NUCLEOTIDE SEQUENCE [LARGE SCALE GENOMIC DNA]</scope>
    <source>
        <strain evidence="3">LZ_2023a</strain>
        <tissue evidence="3">Muscle</tissue>
    </source>
</reference>
<dbReference type="EMBL" id="JARAKH010000005">
    <property type="protein sequence ID" value="KAK8404155.1"/>
    <property type="molecule type" value="Genomic_DNA"/>
</dbReference>
<dbReference type="PROSITE" id="PS50003">
    <property type="entry name" value="PH_DOMAIN"/>
    <property type="match status" value="1"/>
</dbReference>
<dbReference type="Pfam" id="PF22697">
    <property type="entry name" value="SOS1_NGEF_PH"/>
    <property type="match status" value="1"/>
</dbReference>
<dbReference type="InterPro" id="IPR055251">
    <property type="entry name" value="SOS1_NGEF_PH"/>
</dbReference>
<dbReference type="InterPro" id="IPR000219">
    <property type="entry name" value="DH_dom"/>
</dbReference>
<dbReference type="AlphaFoldDB" id="A0AAW0UVV4"/>
<dbReference type="Gene3D" id="2.30.29.30">
    <property type="entry name" value="Pleckstrin-homology domain (PH domain)/Phosphotyrosine-binding domain (PTB)"/>
    <property type="match status" value="1"/>
</dbReference>
<comment type="caution">
    <text evidence="3">The sequence shown here is derived from an EMBL/GenBank/DDBJ whole genome shotgun (WGS) entry which is preliminary data.</text>
</comment>
<dbReference type="Pfam" id="PF00621">
    <property type="entry name" value="RhoGEF"/>
    <property type="match status" value="1"/>
</dbReference>
<dbReference type="Gene3D" id="1.20.900.10">
    <property type="entry name" value="Dbl homology (DH) domain"/>
    <property type="match status" value="1"/>
</dbReference>
<dbReference type="SUPFAM" id="SSF48065">
    <property type="entry name" value="DBL homology domain (DH-domain)"/>
    <property type="match status" value="1"/>
</dbReference>
<dbReference type="EMBL" id="JARAKH010000005">
    <property type="protein sequence ID" value="KAK8404156.1"/>
    <property type="molecule type" value="Genomic_DNA"/>
</dbReference>
<feature type="compositionally biased region" description="Pro residues" evidence="1">
    <location>
        <begin position="222"/>
        <end position="233"/>
    </location>
</feature>
<keyword evidence="4" id="KW-1185">Reference proteome</keyword>
<accession>A0AAW0UVV4</accession>
<feature type="compositionally biased region" description="Basic and acidic residues" evidence="1">
    <location>
        <begin position="125"/>
        <end position="134"/>
    </location>
</feature>
<dbReference type="SUPFAM" id="SSF50729">
    <property type="entry name" value="PH domain-like"/>
    <property type="match status" value="1"/>
</dbReference>
<name>A0AAW0UVV4_SCYPA</name>
<sequence length="957" mass="109025">MSDCVDDRTPLLQPFVRGSSLRTPVRLYKAPPDIYTQNPIYAPNCKPPLPPRPAEWLQRRPLLRRSHSVNEGERKETQIPHFSHVPAQQVLGAEEWRAPAVLPPLHRNRIAPATGDATAVPQRDAYGRSEENHPRNGYPFASMPRFKRTHHASPPPPSSDMRRLGMSTFRRGPPSPSPSRRAATPTDERTSARKERSYDSKLPTFSDNSFLRRFCRSGRSQTPPPPCPSPSPLRSPVTYRREIPVPQSPDPFRRYGSVPMKKSEYPPHPGIGDAGGRSSSFRHPRLERTRYSTAASQLPVLSSHLTMDEKYPLLDTNFQRYGTTDDGQGGGWSARTPPPHRRDLPHVHPDWQRTHYIIAAERRDPRRFSYLRMPESQTQSHVSTALAGDLPASSTTSCSLPTSPRPPRSLDMDDRSSTLRSWERSHSGALDSDDLGVGPQRRIISSPSLSLCRVSSDSGYSTCSNSSAASRSDSVVSDSEGDMIAWFGSRLNLRDEESLATKSATDHFSYLMEKEEEYLVCLRSILRDYQDMNSKTPSLIRQHFDLIFKQVEVIYAFQMALQDSLTETRGQPEKLARVFTNEQFQCYSRYMVMTPAVQRDLLQYASHFKEHFPDLKRNILKPSLRINFYAMILDSFKKEASQEVKSKLQEAIDYLNQVKRKANTEMTLNTVIHSPVDLRLGGDMLYIGELNYIGGGTLQKKKYQLILFENLLVITSMKPPYFKYKTHYRVEQLESVVASGDNELHLNVLSEGQTQLATLKFRIKSTKIRDEWISELQKITRRNTKLTQGRGSVSKLQIPRQQFRTLPLDLSRVFPLLKEVVMDDAAGEAGREPVDGYSLPNMNQYEEMYVNKLSSLLNPEIQRPPEALGDLLEKLHRLHSKKFLPALQRSQKVSDFADYLAENLEELQVYIDYLVVRSQLTVKLDEEPQAGPYICPVQHVYGIYFGFMKELCTSEKV</sequence>
<dbReference type="Proteomes" id="UP001487740">
    <property type="component" value="Unassembled WGS sequence"/>
</dbReference>
<feature type="compositionally biased region" description="Low complexity" evidence="1">
    <location>
        <begin position="390"/>
        <end position="402"/>
    </location>
</feature>
<dbReference type="InterPro" id="IPR001849">
    <property type="entry name" value="PH_domain"/>
</dbReference>
<proteinExistence type="predicted"/>
<feature type="compositionally biased region" description="Basic and acidic residues" evidence="1">
    <location>
        <begin position="186"/>
        <end position="199"/>
    </location>
</feature>
<organism evidence="3 4">
    <name type="scientific">Scylla paramamosain</name>
    <name type="common">Mud crab</name>
    <dbReference type="NCBI Taxonomy" id="85552"/>
    <lineage>
        <taxon>Eukaryota</taxon>
        <taxon>Metazoa</taxon>
        <taxon>Ecdysozoa</taxon>
        <taxon>Arthropoda</taxon>
        <taxon>Crustacea</taxon>
        <taxon>Multicrustacea</taxon>
        <taxon>Malacostraca</taxon>
        <taxon>Eumalacostraca</taxon>
        <taxon>Eucarida</taxon>
        <taxon>Decapoda</taxon>
        <taxon>Pleocyemata</taxon>
        <taxon>Brachyura</taxon>
        <taxon>Eubrachyura</taxon>
        <taxon>Portunoidea</taxon>
        <taxon>Portunidae</taxon>
        <taxon>Portuninae</taxon>
        <taxon>Scylla</taxon>
    </lineage>
</organism>
<gene>
    <name evidence="3" type="ORF">O3P69_000311</name>
</gene>
<feature type="compositionally biased region" description="Basic and acidic residues" evidence="1">
    <location>
        <begin position="408"/>
        <end position="426"/>
    </location>
</feature>
<feature type="domain" description="PH" evidence="2">
    <location>
        <begin position="683"/>
        <end position="781"/>
    </location>
</feature>
<dbReference type="GO" id="GO:0005085">
    <property type="term" value="F:guanyl-nucleotide exchange factor activity"/>
    <property type="evidence" value="ECO:0007669"/>
    <property type="project" value="InterPro"/>
</dbReference>
<feature type="region of interest" description="Disordered" evidence="1">
    <location>
        <begin position="321"/>
        <end position="347"/>
    </location>
</feature>
<evidence type="ECO:0000259" key="2">
    <source>
        <dbReference type="PROSITE" id="PS50003"/>
    </source>
</evidence>
<dbReference type="InterPro" id="IPR011993">
    <property type="entry name" value="PH-like_dom_sf"/>
</dbReference>
<feature type="region of interest" description="Disordered" evidence="1">
    <location>
        <begin position="109"/>
        <end position="236"/>
    </location>
</feature>
<protein>
    <recommendedName>
        <fullName evidence="2">PH domain-containing protein</fullName>
    </recommendedName>
</protein>